<evidence type="ECO:0000259" key="4">
    <source>
        <dbReference type="PROSITE" id="PS51635"/>
    </source>
</evidence>
<evidence type="ECO:0000256" key="3">
    <source>
        <dbReference type="PROSITE-ProRule" id="PRU01161"/>
    </source>
</evidence>
<comment type="similarity">
    <text evidence="1">Belongs to the patatin family.</text>
</comment>
<dbReference type="AlphaFoldDB" id="A0A975T7A3"/>
<feature type="short sequence motif" description="DGA/G" evidence="3">
    <location>
        <begin position="206"/>
        <end position="208"/>
    </location>
</feature>
<feature type="short sequence motif" description="GXGXXG" evidence="3">
    <location>
        <begin position="10"/>
        <end position="15"/>
    </location>
</feature>
<dbReference type="PANTHER" id="PTHR32176:SF92">
    <property type="entry name" value="XYLOSE ISOMERASE"/>
    <property type="match status" value="1"/>
</dbReference>
<evidence type="ECO:0000313" key="6">
    <source>
        <dbReference type="Proteomes" id="UP000683511"/>
    </source>
</evidence>
<dbReference type="GO" id="GO:0004620">
    <property type="term" value="F:phospholipase activity"/>
    <property type="evidence" value="ECO:0007669"/>
    <property type="project" value="TreeGrafter"/>
</dbReference>
<dbReference type="PROSITE" id="PS51635">
    <property type="entry name" value="PNPLA"/>
    <property type="match status" value="1"/>
</dbReference>
<dbReference type="GO" id="GO:0047372">
    <property type="term" value="F:monoacylglycerol lipase activity"/>
    <property type="evidence" value="ECO:0007669"/>
    <property type="project" value="TreeGrafter"/>
</dbReference>
<dbReference type="GO" id="GO:0016042">
    <property type="term" value="P:lipid catabolic process"/>
    <property type="evidence" value="ECO:0007669"/>
    <property type="project" value="UniProtKB-UniRule"/>
</dbReference>
<gene>
    <name evidence="5" type="ORF">B6N60_02198</name>
</gene>
<dbReference type="InterPro" id="IPR002641">
    <property type="entry name" value="PNPLA_dom"/>
</dbReference>
<dbReference type="Pfam" id="PF01734">
    <property type="entry name" value="Patatin"/>
    <property type="match status" value="1"/>
</dbReference>
<feature type="active site" description="Proton acceptor" evidence="3">
    <location>
        <position position="206"/>
    </location>
</feature>
<keyword evidence="2 3" id="KW-0443">Lipid metabolism</keyword>
<evidence type="ECO:0000313" key="5">
    <source>
        <dbReference type="EMBL" id="QXE23508.1"/>
    </source>
</evidence>
<dbReference type="SUPFAM" id="SSF52151">
    <property type="entry name" value="FabD/lysophospholipase-like"/>
    <property type="match status" value="1"/>
</dbReference>
<protein>
    <submittedName>
        <fullName evidence="5">Patatin</fullName>
    </submittedName>
</protein>
<feature type="active site" description="Nucleophile" evidence="3">
    <location>
        <position position="49"/>
    </location>
</feature>
<dbReference type="EMBL" id="CP021056">
    <property type="protein sequence ID" value="QXE23508.1"/>
    <property type="molecule type" value="Genomic_DNA"/>
</dbReference>
<proteinExistence type="inferred from homology"/>
<sequence length="398" mass="44674">MSFRILSLDGGGIRGVISAQILKTVEQEIISQGKGKSLKDYFDLIAGTSTGSILTAGLALGKNSQQILDLYQKYGQSIFRQKTGWQKWSDQLISTITRGAASLFADAKYTHDGLIAALQSADGLGNTRIQELRKPPIILILAYDTLYRNTTFFTNCHPDIGDRWYDECHLWQICVASASAPTFFPPYKLEPMNKEKFGDWQFPHIDGGVSANNPSLAALSLALRLSSADIDPEIKKTYRLENLELENISILSVGTGQTNDPFEFAQIKNWKGKDWIGNLPGIFMDPTSEIGGTICRHIMGGHKSSRYLRLQFDLNECFKEKEKETYKDTRILLPPEERKNRFTGMKVSPKMDDASEESIQQLMDTADAYLDKGLKYYLRDDNSAPTVKQAIADFIRNN</sequence>
<organism evidence="5 6">
    <name type="scientific">Richelia sinica FACHB-800</name>
    <dbReference type="NCBI Taxonomy" id="1357546"/>
    <lineage>
        <taxon>Bacteria</taxon>
        <taxon>Bacillati</taxon>
        <taxon>Cyanobacteriota</taxon>
        <taxon>Cyanophyceae</taxon>
        <taxon>Nostocales</taxon>
        <taxon>Nostocaceae</taxon>
        <taxon>Richelia</taxon>
    </lineage>
</organism>
<feature type="domain" description="PNPLA" evidence="4">
    <location>
        <begin position="6"/>
        <end position="219"/>
    </location>
</feature>
<dbReference type="Proteomes" id="UP000683511">
    <property type="component" value="Chromosome"/>
</dbReference>
<name>A0A975T7A3_9NOST</name>
<dbReference type="KEGG" id="rsin:B6N60_02198"/>
<dbReference type="InterPro" id="IPR016035">
    <property type="entry name" value="Acyl_Trfase/lysoPLipase"/>
</dbReference>
<evidence type="ECO:0000256" key="2">
    <source>
        <dbReference type="ARBA" id="ARBA00023098"/>
    </source>
</evidence>
<reference evidence="5" key="1">
    <citation type="submission" date="2017-04" db="EMBL/GenBank/DDBJ databases">
        <title>Genome deletions in a multicellular cyanobacterial endosymbiont for morphological adaptation in marine diatoms.</title>
        <authorList>
            <person name="Wang Y."/>
            <person name="Gao H."/>
            <person name="Li R."/>
            <person name="Xu X."/>
        </authorList>
    </citation>
    <scope>NUCLEOTIDE SEQUENCE</scope>
    <source>
        <strain evidence="5">FACHB 800</strain>
    </source>
</reference>
<keyword evidence="3" id="KW-0378">Hydrolase</keyword>
<dbReference type="PANTHER" id="PTHR32176">
    <property type="entry name" value="XYLOSE ISOMERASE"/>
    <property type="match status" value="1"/>
</dbReference>
<dbReference type="Gene3D" id="3.40.1090.10">
    <property type="entry name" value="Cytosolic phospholipase A2 catalytic domain"/>
    <property type="match status" value="1"/>
</dbReference>
<keyword evidence="3" id="KW-0442">Lipid degradation</keyword>
<accession>A0A975T7A3</accession>
<dbReference type="RefSeq" id="WP_190606662.1">
    <property type="nucleotide sequence ID" value="NZ_CP021056.1"/>
</dbReference>
<keyword evidence="6" id="KW-1185">Reference proteome</keyword>
<evidence type="ECO:0000256" key="1">
    <source>
        <dbReference type="ARBA" id="ARBA00010240"/>
    </source>
</evidence>
<feature type="short sequence motif" description="GXSXG" evidence="3">
    <location>
        <begin position="47"/>
        <end position="51"/>
    </location>
</feature>